<dbReference type="InterPro" id="IPR039848">
    <property type="entry name" value="Ribosomal_mS35_mt"/>
</dbReference>
<dbReference type="Proteomes" id="UP000801428">
    <property type="component" value="Unassembled WGS sequence"/>
</dbReference>
<dbReference type="PANTHER" id="PTHR13490:SF0">
    <property type="entry name" value="SMALL RIBOSOMAL SUBUNIT PROTEIN MS35"/>
    <property type="match status" value="1"/>
</dbReference>
<feature type="domain" description="Small ribosomal subunit protein mS35 mitochondrial conserved" evidence="2">
    <location>
        <begin position="188"/>
        <end position="307"/>
    </location>
</feature>
<evidence type="ECO:0000313" key="3">
    <source>
        <dbReference type="EMBL" id="KAF2994177.1"/>
    </source>
</evidence>
<dbReference type="InterPro" id="IPR019349">
    <property type="entry name" value="Ribosomal_mS35_mit"/>
</dbReference>
<dbReference type="PANTHER" id="PTHR13490">
    <property type="entry name" value="MITOCHONDRIAL 28S RIBOSOMAL PROTEIN S28"/>
    <property type="match status" value="1"/>
</dbReference>
<dbReference type="GO" id="GO:0003735">
    <property type="term" value="F:structural constituent of ribosome"/>
    <property type="evidence" value="ECO:0007669"/>
    <property type="project" value="InterPro"/>
</dbReference>
<name>A0A9P4T3V9_CURKU</name>
<sequence length="367" mass="41569">MASTTRRLLLQSQRSALTVPTQRACPRYTAQWTSARSLSSTPARLARSQDDSEGDSAPQRRAEKPAAPVTHTPEELQAQLRKFAEDFRALDPAVQEDARRRGANGLPIARSDNDLQDLDDFEEALDDKRAVAAGFWAEGEEGMGPDEDYYGDDITSDGDGQLMAHRYLRKYARLIAWEMPLLSQLAQPFSPPTATTPFRFRYTSYLGESHPAANKVVVEFSPSDLSLTPLQRAKLIKLAGPRYNPTSDLIKLSTEAFDTQTQNKRFLGDTITSLIAEAKDKKDTFEDVPFDFRHVKEKKRHEFPKEWVLTEERKKYLEEKRRETARLEDERRGNGKLVDGQVVVETSLPFLEQAQEVPVLIEAGKRK</sequence>
<dbReference type="GO" id="GO:0032543">
    <property type="term" value="P:mitochondrial translation"/>
    <property type="evidence" value="ECO:0007669"/>
    <property type="project" value="InterPro"/>
</dbReference>
<gene>
    <name evidence="3" type="primary">RSM24</name>
    <name evidence="3" type="ORF">E8E13_001626</name>
</gene>
<proteinExistence type="predicted"/>
<accession>A0A9P4T3V9</accession>
<comment type="caution">
    <text evidence="3">The sequence shown here is derived from an EMBL/GenBank/DDBJ whole genome shotgun (WGS) entry which is preliminary data.</text>
</comment>
<dbReference type="Pfam" id="PF10213">
    <property type="entry name" value="MRP-S28"/>
    <property type="match status" value="1"/>
</dbReference>
<feature type="compositionally biased region" description="Polar residues" evidence="1">
    <location>
        <begin position="30"/>
        <end position="42"/>
    </location>
</feature>
<feature type="region of interest" description="Disordered" evidence="1">
    <location>
        <begin position="94"/>
        <end position="115"/>
    </location>
</feature>
<keyword evidence="3" id="KW-0689">Ribosomal protein</keyword>
<keyword evidence="3" id="KW-0687">Ribonucleoprotein</keyword>
<dbReference type="OrthoDB" id="283424at2759"/>
<evidence type="ECO:0000313" key="4">
    <source>
        <dbReference type="Proteomes" id="UP000801428"/>
    </source>
</evidence>
<keyword evidence="4" id="KW-1185">Reference proteome</keyword>
<reference evidence="3" key="1">
    <citation type="submission" date="2019-04" db="EMBL/GenBank/DDBJ databases">
        <title>Sequencing of skin fungus with MAO and IRED activity.</title>
        <authorList>
            <person name="Marsaioli A.J."/>
            <person name="Bonatto J.M.C."/>
            <person name="Reis Junior O."/>
        </authorList>
    </citation>
    <scope>NUCLEOTIDE SEQUENCE</scope>
    <source>
        <strain evidence="3">30M1</strain>
    </source>
</reference>
<protein>
    <submittedName>
        <fullName evidence="3">37S ribosomal protein S24, mitochondrial</fullName>
    </submittedName>
</protein>
<evidence type="ECO:0000259" key="2">
    <source>
        <dbReference type="Pfam" id="PF10213"/>
    </source>
</evidence>
<evidence type="ECO:0000256" key="1">
    <source>
        <dbReference type="SAM" id="MobiDB-lite"/>
    </source>
</evidence>
<dbReference type="GO" id="GO:0005763">
    <property type="term" value="C:mitochondrial small ribosomal subunit"/>
    <property type="evidence" value="ECO:0007669"/>
    <property type="project" value="TreeGrafter"/>
</dbReference>
<feature type="region of interest" description="Disordered" evidence="1">
    <location>
        <begin position="30"/>
        <end position="73"/>
    </location>
</feature>
<organism evidence="3 4">
    <name type="scientific">Curvularia kusanoi</name>
    <name type="common">Cochliobolus kusanoi</name>
    <dbReference type="NCBI Taxonomy" id="90978"/>
    <lineage>
        <taxon>Eukaryota</taxon>
        <taxon>Fungi</taxon>
        <taxon>Dikarya</taxon>
        <taxon>Ascomycota</taxon>
        <taxon>Pezizomycotina</taxon>
        <taxon>Dothideomycetes</taxon>
        <taxon>Pleosporomycetidae</taxon>
        <taxon>Pleosporales</taxon>
        <taxon>Pleosporineae</taxon>
        <taxon>Pleosporaceae</taxon>
        <taxon>Curvularia</taxon>
    </lineage>
</organism>
<dbReference type="AlphaFoldDB" id="A0A9P4T3V9"/>
<dbReference type="EMBL" id="SWKU01000043">
    <property type="protein sequence ID" value="KAF2994177.1"/>
    <property type="molecule type" value="Genomic_DNA"/>
</dbReference>